<feature type="domain" description="ABC transmembrane type-1" evidence="8">
    <location>
        <begin position="94"/>
        <end position="303"/>
    </location>
</feature>
<feature type="transmembrane region" description="Helical" evidence="7">
    <location>
        <begin position="178"/>
        <end position="201"/>
    </location>
</feature>
<reference evidence="9 10" key="1">
    <citation type="submission" date="2022-11" db="EMBL/GenBank/DDBJ databases">
        <title>Anaerobic phenanthrene biodegradation by a DNRA strain PheN6.</title>
        <authorList>
            <person name="Zhang Z."/>
        </authorList>
    </citation>
    <scope>NUCLEOTIDE SEQUENCE [LARGE SCALE GENOMIC DNA]</scope>
    <source>
        <strain evidence="9 10">PheN6</strain>
    </source>
</reference>
<dbReference type="Proteomes" id="UP001150259">
    <property type="component" value="Unassembled WGS sequence"/>
</dbReference>
<dbReference type="EMBL" id="JAPFQL010000149">
    <property type="protein sequence ID" value="MDC5699371.1"/>
    <property type="molecule type" value="Genomic_DNA"/>
</dbReference>
<feature type="transmembrane region" description="Helical" evidence="7">
    <location>
        <begin position="233"/>
        <end position="252"/>
    </location>
</feature>
<evidence type="ECO:0000256" key="7">
    <source>
        <dbReference type="RuleBase" id="RU363032"/>
    </source>
</evidence>
<gene>
    <name evidence="9" type="ORF">OO014_19145</name>
</gene>
<dbReference type="PANTHER" id="PTHR43005:SF2">
    <property type="entry name" value="INTEGRAL MEMBRANE SUGAR TRANSPORT PROTEIN"/>
    <property type="match status" value="1"/>
</dbReference>
<keyword evidence="4 7" id="KW-0812">Transmembrane</keyword>
<evidence type="ECO:0000256" key="1">
    <source>
        <dbReference type="ARBA" id="ARBA00004651"/>
    </source>
</evidence>
<feature type="transmembrane region" description="Helical" evidence="7">
    <location>
        <begin position="38"/>
        <end position="60"/>
    </location>
</feature>
<proteinExistence type="inferred from homology"/>
<dbReference type="RefSeq" id="WP_272463924.1">
    <property type="nucleotide sequence ID" value="NZ_JAPFQL010000149.1"/>
</dbReference>
<feature type="transmembrane region" description="Helical" evidence="7">
    <location>
        <begin position="90"/>
        <end position="119"/>
    </location>
</feature>
<dbReference type="Pfam" id="PF00528">
    <property type="entry name" value="BPD_transp_1"/>
    <property type="match status" value="1"/>
</dbReference>
<evidence type="ECO:0000313" key="9">
    <source>
        <dbReference type="EMBL" id="MDC5699371.1"/>
    </source>
</evidence>
<sequence>MTTTSTKSSHTNLDEVAARTATDVRRVQRKQVWTNRGLLLPAVIFLVLLTQIPFIVTIGYSTMKWNLLYPNDRGFSGLDNYRSALTSGELWPSVVATVLITALAVVLSLLFGLLFAVLLDRKLPGRAIARTLMITPFLVMPAAAALIWKFSMFDTNIGMINWLLRTLGLDTVSWSTNYPLATVVIVLTWQFTPFMMLILLAGLQGQSKEILEAASVDGAGPWRTFTWITLPHLRMYIEIGVLLGTVIILQVFDPIAILTKGTGGTKTLAYLLYERAFIGLDVGQAAAYGVVTVILTIIVATIALKTLFKVFMAGGSR</sequence>
<dbReference type="InterPro" id="IPR000515">
    <property type="entry name" value="MetI-like"/>
</dbReference>
<keyword evidence="6 7" id="KW-0472">Membrane</keyword>
<comment type="caution">
    <text evidence="9">The sequence shown here is derived from an EMBL/GenBank/DDBJ whole genome shotgun (WGS) entry which is preliminary data.</text>
</comment>
<organism evidence="9 10">
    <name type="scientific">Intrasporangium calvum</name>
    <dbReference type="NCBI Taxonomy" id="53358"/>
    <lineage>
        <taxon>Bacteria</taxon>
        <taxon>Bacillati</taxon>
        <taxon>Actinomycetota</taxon>
        <taxon>Actinomycetes</taxon>
        <taxon>Micrococcales</taxon>
        <taxon>Intrasporangiaceae</taxon>
        <taxon>Intrasporangium</taxon>
    </lineage>
</organism>
<dbReference type="CDD" id="cd06261">
    <property type="entry name" value="TM_PBP2"/>
    <property type="match status" value="1"/>
</dbReference>
<keyword evidence="2 7" id="KW-0813">Transport</keyword>
<feature type="transmembrane region" description="Helical" evidence="7">
    <location>
        <begin position="131"/>
        <end position="150"/>
    </location>
</feature>
<comment type="similarity">
    <text evidence="7">Belongs to the binding-protein-dependent transport system permease family.</text>
</comment>
<dbReference type="PANTHER" id="PTHR43005">
    <property type="entry name" value="BLR7065 PROTEIN"/>
    <property type="match status" value="1"/>
</dbReference>
<evidence type="ECO:0000313" key="10">
    <source>
        <dbReference type="Proteomes" id="UP001150259"/>
    </source>
</evidence>
<keyword evidence="5 7" id="KW-1133">Transmembrane helix</keyword>
<evidence type="ECO:0000256" key="6">
    <source>
        <dbReference type="ARBA" id="ARBA00023136"/>
    </source>
</evidence>
<evidence type="ECO:0000256" key="5">
    <source>
        <dbReference type="ARBA" id="ARBA00022989"/>
    </source>
</evidence>
<keyword evidence="10" id="KW-1185">Reference proteome</keyword>
<dbReference type="InterPro" id="IPR035906">
    <property type="entry name" value="MetI-like_sf"/>
</dbReference>
<dbReference type="SUPFAM" id="SSF161098">
    <property type="entry name" value="MetI-like"/>
    <property type="match status" value="1"/>
</dbReference>
<dbReference type="Gene3D" id="1.10.3720.10">
    <property type="entry name" value="MetI-like"/>
    <property type="match status" value="1"/>
</dbReference>
<accession>A0ABT5GMS5</accession>
<dbReference type="PROSITE" id="PS50928">
    <property type="entry name" value="ABC_TM1"/>
    <property type="match status" value="1"/>
</dbReference>
<evidence type="ECO:0000259" key="8">
    <source>
        <dbReference type="PROSITE" id="PS50928"/>
    </source>
</evidence>
<evidence type="ECO:0000256" key="4">
    <source>
        <dbReference type="ARBA" id="ARBA00022692"/>
    </source>
</evidence>
<evidence type="ECO:0000256" key="3">
    <source>
        <dbReference type="ARBA" id="ARBA00022475"/>
    </source>
</evidence>
<evidence type="ECO:0000256" key="2">
    <source>
        <dbReference type="ARBA" id="ARBA00022448"/>
    </source>
</evidence>
<protein>
    <submittedName>
        <fullName evidence="9">Sugar ABC transporter permease</fullName>
    </submittedName>
</protein>
<keyword evidence="3" id="KW-1003">Cell membrane</keyword>
<comment type="subcellular location">
    <subcellularLocation>
        <location evidence="1 7">Cell membrane</location>
        <topology evidence="1 7">Multi-pass membrane protein</topology>
    </subcellularLocation>
</comment>
<feature type="transmembrane region" description="Helical" evidence="7">
    <location>
        <begin position="285"/>
        <end position="308"/>
    </location>
</feature>
<name>A0ABT5GMS5_9MICO</name>